<evidence type="ECO:0000313" key="1">
    <source>
        <dbReference type="EMBL" id="RUO24444.1"/>
    </source>
</evidence>
<dbReference type="RefSeq" id="WP_126804147.1">
    <property type="nucleotide sequence ID" value="NZ_PIPL01000002.1"/>
</dbReference>
<name>A0A432W4T4_9GAMM</name>
<keyword evidence="2" id="KW-1185">Reference proteome</keyword>
<reference evidence="1 2" key="1">
    <citation type="journal article" date="2011" name="Front. Microbiol.">
        <title>Genomic signatures of strain selection and enhancement in Bacillus atrophaeus var. globigii, a historical biowarfare simulant.</title>
        <authorList>
            <person name="Gibbons H.S."/>
            <person name="Broomall S.M."/>
            <person name="McNew L.A."/>
            <person name="Daligault H."/>
            <person name="Chapman C."/>
            <person name="Bruce D."/>
            <person name="Karavis M."/>
            <person name="Krepps M."/>
            <person name="McGregor P.A."/>
            <person name="Hong C."/>
            <person name="Park K.H."/>
            <person name="Akmal A."/>
            <person name="Feldman A."/>
            <person name="Lin J.S."/>
            <person name="Chang W.E."/>
            <person name="Higgs B.W."/>
            <person name="Demirev P."/>
            <person name="Lindquist J."/>
            <person name="Liem A."/>
            <person name="Fochler E."/>
            <person name="Read T.D."/>
            <person name="Tapia R."/>
            <person name="Johnson S."/>
            <person name="Bishop-Lilly K.A."/>
            <person name="Detter C."/>
            <person name="Han C."/>
            <person name="Sozhamannan S."/>
            <person name="Rosenzweig C.N."/>
            <person name="Skowronski E.W."/>
        </authorList>
    </citation>
    <scope>NUCLEOTIDE SEQUENCE [LARGE SCALE GENOMIC DNA]</scope>
    <source>
        <strain evidence="1 2">MLST1</strain>
    </source>
</reference>
<dbReference type="AlphaFoldDB" id="A0A432W4T4"/>
<gene>
    <name evidence="1" type="ORF">CWE09_11315</name>
</gene>
<organism evidence="1 2">
    <name type="scientific">Aliidiomarina minuta</name>
    <dbReference type="NCBI Taxonomy" id="880057"/>
    <lineage>
        <taxon>Bacteria</taxon>
        <taxon>Pseudomonadati</taxon>
        <taxon>Pseudomonadota</taxon>
        <taxon>Gammaproteobacteria</taxon>
        <taxon>Alteromonadales</taxon>
        <taxon>Idiomarinaceae</taxon>
        <taxon>Aliidiomarina</taxon>
    </lineage>
</organism>
<sequence length="160" mass="19014">MSKWAQELQLEHSNHPIKLDLKRLTVVADTPDGKVPLYQMGSGENWVGYHLVTYMALAKWFIKRKRPVPSFVFFDQPTQVYFPTDIDSTGNIEEIPVDEDRRAVKKMFRWLYDLIQHEFEGRFQVIVTDHADIDEDWFQECVRDKKWRGDEALIPLSWIE</sequence>
<dbReference type="OrthoDB" id="103556at2"/>
<accession>A0A432W4T4</accession>
<dbReference type="InterPro" id="IPR022205">
    <property type="entry name" value="DUF3732"/>
</dbReference>
<dbReference type="Pfam" id="PF12532">
    <property type="entry name" value="DUF3732"/>
    <property type="match status" value="1"/>
</dbReference>
<dbReference type="EMBL" id="PIPL01000002">
    <property type="protein sequence ID" value="RUO24444.1"/>
    <property type="molecule type" value="Genomic_DNA"/>
</dbReference>
<dbReference type="Proteomes" id="UP000288293">
    <property type="component" value="Unassembled WGS sequence"/>
</dbReference>
<proteinExistence type="predicted"/>
<protein>
    <submittedName>
        <fullName evidence="1">DUF3732 domain-containing protein</fullName>
    </submittedName>
</protein>
<evidence type="ECO:0000313" key="2">
    <source>
        <dbReference type="Proteomes" id="UP000288293"/>
    </source>
</evidence>
<comment type="caution">
    <text evidence="1">The sequence shown here is derived from an EMBL/GenBank/DDBJ whole genome shotgun (WGS) entry which is preliminary data.</text>
</comment>